<dbReference type="EMBL" id="MU001493">
    <property type="protein sequence ID" value="KAF2450368.1"/>
    <property type="molecule type" value="Genomic_DNA"/>
</dbReference>
<dbReference type="AlphaFoldDB" id="A0A9P4UI82"/>
<protein>
    <submittedName>
        <fullName evidence="2">Uncharacterized protein</fullName>
    </submittedName>
</protein>
<organism evidence="2 3">
    <name type="scientific">Karstenula rhodostoma CBS 690.94</name>
    <dbReference type="NCBI Taxonomy" id="1392251"/>
    <lineage>
        <taxon>Eukaryota</taxon>
        <taxon>Fungi</taxon>
        <taxon>Dikarya</taxon>
        <taxon>Ascomycota</taxon>
        <taxon>Pezizomycotina</taxon>
        <taxon>Dothideomycetes</taxon>
        <taxon>Pleosporomycetidae</taxon>
        <taxon>Pleosporales</taxon>
        <taxon>Massarineae</taxon>
        <taxon>Didymosphaeriaceae</taxon>
        <taxon>Karstenula</taxon>
    </lineage>
</organism>
<keyword evidence="3" id="KW-1185">Reference proteome</keyword>
<comment type="caution">
    <text evidence="2">The sequence shown here is derived from an EMBL/GenBank/DDBJ whole genome shotgun (WGS) entry which is preliminary data.</text>
</comment>
<proteinExistence type="predicted"/>
<evidence type="ECO:0000313" key="3">
    <source>
        <dbReference type="Proteomes" id="UP000799764"/>
    </source>
</evidence>
<name>A0A9P4UI82_9PLEO</name>
<sequence>MLHSIFSRFRNTILESDCLSYPASRAEALIPESQTFASMPISSRPTGRIYLVPRMPSLSNEARSNSNYPSTSEFIFGSLATIIGLGALYLAFLQLQRTRRVARYEMP</sequence>
<reference evidence="2" key="1">
    <citation type="journal article" date="2020" name="Stud. Mycol.">
        <title>101 Dothideomycetes genomes: a test case for predicting lifestyles and emergence of pathogens.</title>
        <authorList>
            <person name="Haridas S."/>
            <person name="Albert R."/>
            <person name="Binder M."/>
            <person name="Bloem J."/>
            <person name="Labutti K."/>
            <person name="Salamov A."/>
            <person name="Andreopoulos B."/>
            <person name="Baker S."/>
            <person name="Barry K."/>
            <person name="Bills G."/>
            <person name="Bluhm B."/>
            <person name="Cannon C."/>
            <person name="Castanera R."/>
            <person name="Culley D."/>
            <person name="Daum C."/>
            <person name="Ezra D."/>
            <person name="Gonzalez J."/>
            <person name="Henrissat B."/>
            <person name="Kuo A."/>
            <person name="Liang C."/>
            <person name="Lipzen A."/>
            <person name="Lutzoni F."/>
            <person name="Magnuson J."/>
            <person name="Mondo S."/>
            <person name="Nolan M."/>
            <person name="Ohm R."/>
            <person name="Pangilinan J."/>
            <person name="Park H.-J."/>
            <person name="Ramirez L."/>
            <person name="Alfaro M."/>
            <person name="Sun H."/>
            <person name="Tritt A."/>
            <person name="Yoshinaga Y."/>
            <person name="Zwiers L.-H."/>
            <person name="Turgeon B."/>
            <person name="Goodwin S."/>
            <person name="Spatafora J."/>
            <person name="Crous P."/>
            <person name="Grigoriev I."/>
        </authorList>
    </citation>
    <scope>NUCLEOTIDE SEQUENCE</scope>
    <source>
        <strain evidence="2">CBS 690.94</strain>
    </source>
</reference>
<keyword evidence="1" id="KW-0812">Transmembrane</keyword>
<dbReference type="Proteomes" id="UP000799764">
    <property type="component" value="Unassembled WGS sequence"/>
</dbReference>
<accession>A0A9P4UI82</accession>
<gene>
    <name evidence="2" type="ORF">P171DRAFT_426762</name>
</gene>
<evidence type="ECO:0000313" key="2">
    <source>
        <dbReference type="EMBL" id="KAF2450368.1"/>
    </source>
</evidence>
<evidence type="ECO:0000256" key="1">
    <source>
        <dbReference type="SAM" id="Phobius"/>
    </source>
</evidence>
<feature type="transmembrane region" description="Helical" evidence="1">
    <location>
        <begin position="74"/>
        <end position="93"/>
    </location>
</feature>
<keyword evidence="1" id="KW-0472">Membrane</keyword>
<keyword evidence="1" id="KW-1133">Transmembrane helix</keyword>